<feature type="region of interest" description="Disordered" evidence="2">
    <location>
        <begin position="1"/>
        <end position="24"/>
    </location>
</feature>
<evidence type="ECO:0000256" key="1">
    <source>
        <dbReference type="ARBA" id="ARBA00010690"/>
    </source>
</evidence>
<dbReference type="PANTHER" id="PTHR30531:SF12">
    <property type="entry name" value="FLAGELLAR BIOSYNTHETIC PROTEIN FLHB"/>
    <property type="match status" value="1"/>
</dbReference>
<dbReference type="Gene3D" id="3.40.1690.10">
    <property type="entry name" value="secretion proteins EscU"/>
    <property type="match status" value="1"/>
</dbReference>
<dbReference type="SUPFAM" id="SSF160544">
    <property type="entry name" value="EscU C-terminal domain-like"/>
    <property type="match status" value="1"/>
</dbReference>
<evidence type="ECO:0000256" key="2">
    <source>
        <dbReference type="SAM" id="MobiDB-lite"/>
    </source>
</evidence>
<evidence type="ECO:0000313" key="5">
    <source>
        <dbReference type="Proteomes" id="UP000295673"/>
    </source>
</evidence>
<dbReference type="Pfam" id="PF01312">
    <property type="entry name" value="Bac_export_2"/>
    <property type="match status" value="1"/>
</dbReference>
<name>A0A4R1NCQ6_9RHOB</name>
<sequence length="362" mass="39620">MSGQDDDSDKTYEPTPKKLEDARKKGDIAKSQDVNVVASYAGLLIILTAAGATTIGSAGEGLMVLLDQADSIAPMFFEGNTSAPFSGIMWQLAKSVAPWFIAPMVAVILALVVQRSILFTPSKLKPKGSRLNPVSNAKNKFGRTGLFEFAKSFAKLVIFAVCLGFLLRARLPEMTHAIQLDPSMVPAMLGKVMLEFLTIVAVVAGAIAAVDYMWQHAEFMRKNMMSRKELMDESKDAEGDPYMKQKRRQKGQEIASKQMIQDVPDADVVIVNPTHYAVALKWTRLPGEAPVCVAKGVDEIAARIREKAQESAVPIHSDPPTARALHAVVEIGQEIPPENYRAVAAAIRFADEMRLKARRRVT</sequence>
<protein>
    <submittedName>
        <fullName evidence="4">Flagellar biosynthetic protein FlhB</fullName>
    </submittedName>
</protein>
<dbReference type="AlphaFoldDB" id="A0A4R1NCQ6"/>
<dbReference type="PANTHER" id="PTHR30531">
    <property type="entry name" value="FLAGELLAR BIOSYNTHETIC PROTEIN FLHB"/>
    <property type="match status" value="1"/>
</dbReference>
<dbReference type="OrthoDB" id="9807950at2"/>
<dbReference type="InterPro" id="IPR006135">
    <property type="entry name" value="T3SS_substrate_exporter"/>
</dbReference>
<keyword evidence="3" id="KW-0472">Membrane</keyword>
<keyword evidence="4" id="KW-0969">Cilium</keyword>
<dbReference type="Proteomes" id="UP000295673">
    <property type="component" value="Unassembled WGS sequence"/>
</dbReference>
<evidence type="ECO:0000256" key="3">
    <source>
        <dbReference type="SAM" id="Phobius"/>
    </source>
</evidence>
<feature type="transmembrane region" description="Helical" evidence="3">
    <location>
        <begin position="192"/>
        <end position="214"/>
    </location>
</feature>
<dbReference type="GO" id="GO:0009306">
    <property type="term" value="P:protein secretion"/>
    <property type="evidence" value="ECO:0007669"/>
    <property type="project" value="InterPro"/>
</dbReference>
<keyword evidence="3" id="KW-0812">Transmembrane</keyword>
<organism evidence="4 5">
    <name type="scientific">Shimia isoporae</name>
    <dbReference type="NCBI Taxonomy" id="647720"/>
    <lineage>
        <taxon>Bacteria</taxon>
        <taxon>Pseudomonadati</taxon>
        <taxon>Pseudomonadota</taxon>
        <taxon>Alphaproteobacteria</taxon>
        <taxon>Rhodobacterales</taxon>
        <taxon>Roseobacteraceae</taxon>
    </lineage>
</organism>
<gene>
    <name evidence="4" type="ORF">BXY66_2758</name>
</gene>
<keyword evidence="4" id="KW-0282">Flagellum</keyword>
<keyword evidence="3" id="KW-1133">Transmembrane helix</keyword>
<dbReference type="PRINTS" id="PR00950">
    <property type="entry name" value="TYPE3IMSPROT"/>
</dbReference>
<feature type="transmembrane region" description="Helical" evidence="3">
    <location>
        <begin position="153"/>
        <end position="172"/>
    </location>
</feature>
<evidence type="ECO:0000313" key="4">
    <source>
        <dbReference type="EMBL" id="TCL01443.1"/>
    </source>
</evidence>
<keyword evidence="5" id="KW-1185">Reference proteome</keyword>
<proteinExistence type="inferred from homology"/>
<dbReference type="GO" id="GO:0005886">
    <property type="term" value="C:plasma membrane"/>
    <property type="evidence" value="ECO:0007669"/>
    <property type="project" value="TreeGrafter"/>
</dbReference>
<feature type="compositionally biased region" description="Basic and acidic residues" evidence="2">
    <location>
        <begin position="9"/>
        <end position="24"/>
    </location>
</feature>
<feature type="transmembrane region" description="Helical" evidence="3">
    <location>
        <begin position="96"/>
        <end position="118"/>
    </location>
</feature>
<keyword evidence="4" id="KW-0966">Cell projection</keyword>
<dbReference type="RefSeq" id="WP_132860801.1">
    <property type="nucleotide sequence ID" value="NZ_SMGR01000002.1"/>
</dbReference>
<comment type="similarity">
    <text evidence="1">Belongs to the type III secretion exporter family.</text>
</comment>
<comment type="caution">
    <text evidence="4">The sequence shown here is derived from an EMBL/GenBank/DDBJ whole genome shotgun (WGS) entry which is preliminary data.</text>
</comment>
<accession>A0A4R1NCQ6</accession>
<feature type="transmembrane region" description="Helical" evidence="3">
    <location>
        <begin position="34"/>
        <end position="55"/>
    </location>
</feature>
<reference evidence="4 5" key="1">
    <citation type="submission" date="2019-03" db="EMBL/GenBank/DDBJ databases">
        <title>Genomic Encyclopedia of Archaeal and Bacterial Type Strains, Phase II (KMG-II): from individual species to whole genera.</title>
        <authorList>
            <person name="Goeker M."/>
        </authorList>
    </citation>
    <scope>NUCLEOTIDE SEQUENCE [LARGE SCALE GENOMIC DNA]</scope>
    <source>
        <strain evidence="4 5">DSM 26433</strain>
    </source>
</reference>
<dbReference type="InterPro" id="IPR029025">
    <property type="entry name" value="T3SS_substrate_exporter_C"/>
</dbReference>
<dbReference type="EMBL" id="SMGR01000002">
    <property type="protein sequence ID" value="TCL01443.1"/>
    <property type="molecule type" value="Genomic_DNA"/>
</dbReference>